<evidence type="ECO:0000256" key="7">
    <source>
        <dbReference type="ARBA" id="ARBA00023136"/>
    </source>
</evidence>
<dbReference type="GO" id="GO:0008273">
    <property type="term" value="F:calcium, potassium:sodium antiporter activity"/>
    <property type="evidence" value="ECO:0007669"/>
    <property type="project" value="TreeGrafter"/>
</dbReference>
<keyword evidence="6" id="KW-1133">Transmembrane helix</keyword>
<dbReference type="GO" id="GO:0005262">
    <property type="term" value="F:calcium channel activity"/>
    <property type="evidence" value="ECO:0007669"/>
    <property type="project" value="TreeGrafter"/>
</dbReference>
<comment type="caution">
    <text evidence="9">The sequence shown here is derived from an EMBL/GenBank/DDBJ whole genome shotgun (WGS) entry which is preliminary data.</text>
</comment>
<keyword evidence="4" id="KW-0406">Ion transport</keyword>
<evidence type="ECO:0000256" key="3">
    <source>
        <dbReference type="ARBA" id="ARBA00022449"/>
    </source>
</evidence>
<dbReference type="InterPro" id="IPR004837">
    <property type="entry name" value="NaCa_Exmemb"/>
</dbReference>
<name>A0AAW1L612_POPJA</name>
<keyword evidence="10" id="KW-1185">Reference proteome</keyword>
<evidence type="ECO:0000256" key="2">
    <source>
        <dbReference type="ARBA" id="ARBA00005364"/>
    </source>
</evidence>
<organism evidence="9 10">
    <name type="scientific">Popillia japonica</name>
    <name type="common">Japanese beetle</name>
    <dbReference type="NCBI Taxonomy" id="7064"/>
    <lineage>
        <taxon>Eukaryota</taxon>
        <taxon>Metazoa</taxon>
        <taxon>Ecdysozoa</taxon>
        <taxon>Arthropoda</taxon>
        <taxon>Hexapoda</taxon>
        <taxon>Insecta</taxon>
        <taxon>Pterygota</taxon>
        <taxon>Neoptera</taxon>
        <taxon>Endopterygota</taxon>
        <taxon>Coleoptera</taxon>
        <taxon>Polyphaga</taxon>
        <taxon>Scarabaeiformia</taxon>
        <taxon>Scarabaeidae</taxon>
        <taxon>Rutelinae</taxon>
        <taxon>Popillia</taxon>
    </lineage>
</organism>
<evidence type="ECO:0000313" key="9">
    <source>
        <dbReference type="EMBL" id="KAK9729245.1"/>
    </source>
</evidence>
<evidence type="ECO:0000313" key="10">
    <source>
        <dbReference type="Proteomes" id="UP001458880"/>
    </source>
</evidence>
<evidence type="ECO:0000259" key="8">
    <source>
        <dbReference type="Pfam" id="PF01699"/>
    </source>
</evidence>
<dbReference type="Gene3D" id="1.20.1420.30">
    <property type="entry name" value="NCX, central ion-binding region"/>
    <property type="match status" value="1"/>
</dbReference>
<dbReference type="Pfam" id="PF01699">
    <property type="entry name" value="Na_Ca_ex"/>
    <property type="match status" value="1"/>
</dbReference>
<dbReference type="PANTHER" id="PTHR10846:SF73">
    <property type="entry name" value="SODIUM_CALCIUM EXCHANGER MEMBRANE REGION DOMAIN-CONTAINING PROTEIN"/>
    <property type="match status" value="1"/>
</dbReference>
<dbReference type="GO" id="GO:0006874">
    <property type="term" value="P:intracellular calcium ion homeostasis"/>
    <property type="evidence" value="ECO:0007669"/>
    <property type="project" value="TreeGrafter"/>
</dbReference>
<keyword evidence="4" id="KW-0106">Calcium</keyword>
<evidence type="ECO:0000256" key="5">
    <source>
        <dbReference type="ARBA" id="ARBA00022692"/>
    </source>
</evidence>
<dbReference type="GO" id="GO:0005886">
    <property type="term" value="C:plasma membrane"/>
    <property type="evidence" value="ECO:0007669"/>
    <property type="project" value="TreeGrafter"/>
</dbReference>
<evidence type="ECO:0000256" key="1">
    <source>
        <dbReference type="ARBA" id="ARBA00004141"/>
    </source>
</evidence>
<keyword evidence="4" id="KW-0109">Calcium transport</keyword>
<dbReference type="PANTHER" id="PTHR10846">
    <property type="entry name" value="SODIUM/POTASSIUM/CALCIUM EXCHANGER"/>
    <property type="match status" value="1"/>
</dbReference>
<evidence type="ECO:0000256" key="4">
    <source>
        <dbReference type="ARBA" id="ARBA00022568"/>
    </source>
</evidence>
<keyword evidence="7" id="KW-0472">Membrane</keyword>
<proteinExistence type="inferred from homology"/>
<keyword evidence="5" id="KW-0812">Transmembrane</keyword>
<keyword evidence="4" id="KW-0813">Transport</keyword>
<comment type="similarity">
    <text evidence="2">Belongs to the Ca(2+):cation antiporter (CaCA) (TC 2.A.19) family. SLC24A subfamily.</text>
</comment>
<evidence type="ECO:0000256" key="6">
    <source>
        <dbReference type="ARBA" id="ARBA00022989"/>
    </source>
</evidence>
<dbReference type="EMBL" id="JASPKY010000162">
    <property type="protein sequence ID" value="KAK9729245.1"/>
    <property type="molecule type" value="Genomic_DNA"/>
</dbReference>
<dbReference type="InterPro" id="IPR044880">
    <property type="entry name" value="NCX_ion-bd_dom_sf"/>
</dbReference>
<dbReference type="AlphaFoldDB" id="A0AAW1L612"/>
<keyword evidence="3" id="KW-0050">Antiport</keyword>
<reference evidence="9 10" key="1">
    <citation type="journal article" date="2024" name="BMC Genomics">
        <title>De novo assembly and annotation of Popillia japonica's genome with initial clues to its potential as an invasive pest.</title>
        <authorList>
            <person name="Cucini C."/>
            <person name="Boschi S."/>
            <person name="Funari R."/>
            <person name="Cardaioli E."/>
            <person name="Iannotti N."/>
            <person name="Marturano G."/>
            <person name="Paoli F."/>
            <person name="Bruttini M."/>
            <person name="Carapelli A."/>
            <person name="Frati F."/>
            <person name="Nardi F."/>
        </authorList>
    </citation>
    <scope>NUCLEOTIDE SEQUENCE [LARGE SCALE GENOMIC DNA]</scope>
    <source>
        <strain evidence="9">DMR45628</strain>
    </source>
</reference>
<protein>
    <submittedName>
        <fullName evidence="9">Sodium/calcium exchanger protein</fullName>
    </submittedName>
</protein>
<dbReference type="Proteomes" id="UP001458880">
    <property type="component" value="Unassembled WGS sequence"/>
</dbReference>
<feature type="domain" description="Sodium/calcium exchanger membrane region" evidence="8">
    <location>
        <begin position="1"/>
        <end position="87"/>
    </location>
</feature>
<sequence>MCIFWIGTTSYVVAWLITIIGDTLDIPDSVMGLTFLAAGTSVPEAVSSVIVANQGHGAMGVSSSIGSNTFDILLCLGIPWLFKTWLYPRAPGDQFYYVWAFRGCSKLGCILELQGIIP</sequence>
<gene>
    <name evidence="9" type="ORF">QE152_g16022</name>
</gene>
<dbReference type="InterPro" id="IPR004481">
    <property type="entry name" value="K/Na/Ca-exchanger"/>
</dbReference>
<accession>A0AAW1L612</accession>
<comment type="subcellular location">
    <subcellularLocation>
        <location evidence="1">Membrane</location>
        <topology evidence="1">Multi-pass membrane protein</topology>
    </subcellularLocation>
</comment>